<dbReference type="SMART" id="SM00849">
    <property type="entry name" value="Lactamase_B"/>
    <property type="match status" value="1"/>
</dbReference>
<evidence type="ECO:0000259" key="8">
    <source>
        <dbReference type="SMART" id="SM00849"/>
    </source>
</evidence>
<evidence type="ECO:0000256" key="5">
    <source>
        <dbReference type="ARBA" id="ARBA00034221"/>
    </source>
</evidence>
<evidence type="ECO:0000256" key="4">
    <source>
        <dbReference type="ARBA" id="ARBA00022833"/>
    </source>
</evidence>
<keyword evidence="3" id="KW-0378">Hydrolase</keyword>
<protein>
    <recommendedName>
        <fullName evidence="8">Metallo-beta-lactamase domain-containing protein</fullName>
    </recommendedName>
</protein>
<dbReference type="AlphaFoldDB" id="A0A1R1ECA9"/>
<comment type="catalytic activity">
    <reaction evidence="5">
        <text>3',5'-cyclic CMP + H2O = CMP + H(+)</text>
        <dbReference type="Rhea" id="RHEA:72675"/>
        <dbReference type="ChEBI" id="CHEBI:15377"/>
        <dbReference type="ChEBI" id="CHEBI:15378"/>
        <dbReference type="ChEBI" id="CHEBI:58003"/>
        <dbReference type="ChEBI" id="CHEBI:60377"/>
    </reaction>
    <physiologicalReaction direction="left-to-right" evidence="5">
        <dbReference type="Rhea" id="RHEA:72676"/>
    </physiologicalReaction>
</comment>
<dbReference type="GO" id="GO:0016787">
    <property type="term" value="F:hydrolase activity"/>
    <property type="evidence" value="ECO:0007669"/>
    <property type="project" value="UniProtKB-KW"/>
</dbReference>
<comment type="caution">
    <text evidence="9">The sequence shown here is derived from an EMBL/GenBank/DDBJ whole genome shotgun (WGS) entry which is preliminary data.</text>
</comment>
<evidence type="ECO:0000256" key="6">
    <source>
        <dbReference type="ARBA" id="ARBA00034301"/>
    </source>
</evidence>
<dbReference type="PANTHER" id="PTHR42978">
    <property type="entry name" value="QUORUM-QUENCHING LACTONASE YTNP-RELATED-RELATED"/>
    <property type="match status" value="1"/>
</dbReference>
<organism evidence="9 10">
    <name type="scientific">Paenibacillus rhizosphaerae</name>
    <dbReference type="NCBI Taxonomy" id="297318"/>
    <lineage>
        <taxon>Bacteria</taxon>
        <taxon>Bacillati</taxon>
        <taxon>Bacillota</taxon>
        <taxon>Bacilli</taxon>
        <taxon>Bacillales</taxon>
        <taxon>Paenibacillaceae</taxon>
        <taxon>Paenibacillus</taxon>
    </lineage>
</organism>
<dbReference type="InterPro" id="IPR001279">
    <property type="entry name" value="Metallo-B-lactamas"/>
</dbReference>
<sequence>MTNIIKSQAPSVYHQKIGDVIVSVVSDGGMQLPLWPYFELDEEKGKEILNANFEMSPPYLNNNCFVINVGGHLTLIDAGAGMGFGVVVQNIEAAGYAIEDIATVLLTHLHPDHSNGLVQADGTKTFPNAEIVVRDTEYEYWMDDRNMKDPSNEIEQVSFQMAQTAMAPYEGLIRTFGRDEKEPVSGIQAIEAPGHTPGHTAYLIESNGEKLLIWGDIVHNATIQLNRPDEKLVLDVNPELAIVTRKRILDWAAEERLLVSGMHLSFPGLGHVLKEVNHYIHVPAFWSSQL</sequence>
<evidence type="ECO:0000313" key="9">
    <source>
        <dbReference type="EMBL" id="OMF49454.1"/>
    </source>
</evidence>
<dbReference type="InterPro" id="IPR036866">
    <property type="entry name" value="RibonucZ/Hydroxyglut_hydro"/>
</dbReference>
<dbReference type="Proteomes" id="UP000187172">
    <property type="component" value="Unassembled WGS sequence"/>
</dbReference>
<dbReference type="PANTHER" id="PTHR42978:SF6">
    <property type="entry name" value="QUORUM-QUENCHING LACTONASE YTNP-RELATED"/>
    <property type="match status" value="1"/>
</dbReference>
<evidence type="ECO:0000256" key="1">
    <source>
        <dbReference type="ARBA" id="ARBA00007749"/>
    </source>
</evidence>
<comment type="catalytic activity">
    <reaction evidence="7">
        <text>3',5'-cyclic UMP + H2O = UMP + H(+)</text>
        <dbReference type="Rhea" id="RHEA:70575"/>
        <dbReference type="ChEBI" id="CHEBI:15377"/>
        <dbReference type="ChEBI" id="CHEBI:15378"/>
        <dbReference type="ChEBI" id="CHEBI:57865"/>
        <dbReference type="ChEBI" id="CHEBI:184387"/>
    </reaction>
    <physiologicalReaction direction="left-to-right" evidence="7">
        <dbReference type="Rhea" id="RHEA:70576"/>
    </physiologicalReaction>
</comment>
<evidence type="ECO:0000256" key="7">
    <source>
        <dbReference type="ARBA" id="ARBA00048505"/>
    </source>
</evidence>
<dbReference type="EMBL" id="MRTP01000014">
    <property type="protein sequence ID" value="OMF49454.1"/>
    <property type="molecule type" value="Genomic_DNA"/>
</dbReference>
<comment type="similarity">
    <text evidence="1">Belongs to the metallo-beta-lactamase superfamily.</text>
</comment>
<name>A0A1R1ECA9_9BACL</name>
<dbReference type="CDD" id="cd07720">
    <property type="entry name" value="OPHC2-like_MBL-fold"/>
    <property type="match status" value="1"/>
</dbReference>
<evidence type="ECO:0000313" key="10">
    <source>
        <dbReference type="Proteomes" id="UP000187172"/>
    </source>
</evidence>
<reference evidence="9 10" key="1">
    <citation type="submission" date="2016-11" db="EMBL/GenBank/DDBJ databases">
        <title>Paenibacillus species isolates.</title>
        <authorList>
            <person name="Beno S.M."/>
        </authorList>
    </citation>
    <scope>NUCLEOTIDE SEQUENCE [LARGE SCALE GENOMIC DNA]</scope>
    <source>
        <strain evidence="9 10">FSL R5-0378</strain>
    </source>
</reference>
<evidence type="ECO:0000256" key="2">
    <source>
        <dbReference type="ARBA" id="ARBA00022723"/>
    </source>
</evidence>
<keyword evidence="2" id="KW-0479">Metal-binding</keyword>
<accession>A0A1R1ECA9</accession>
<keyword evidence="10" id="KW-1185">Reference proteome</keyword>
<proteinExistence type="inferred from homology"/>
<dbReference type="InterPro" id="IPR051013">
    <property type="entry name" value="MBL_superfamily_lactonases"/>
</dbReference>
<comment type="function">
    <text evidence="6">Counteracts the endogenous Pycsar antiviral defense system. Phosphodiesterase that enables metal-dependent hydrolysis of host cyclic nucleotide Pycsar defense signals such as cCMP and cUMP.</text>
</comment>
<keyword evidence="4" id="KW-0862">Zinc</keyword>
<dbReference type="RefSeq" id="WP_076175411.1">
    <property type="nucleotide sequence ID" value="NZ_MRTP01000014.1"/>
</dbReference>
<dbReference type="Gene3D" id="3.60.15.10">
    <property type="entry name" value="Ribonuclease Z/Hydroxyacylglutathione hydrolase-like"/>
    <property type="match status" value="1"/>
</dbReference>
<dbReference type="GO" id="GO:0046872">
    <property type="term" value="F:metal ion binding"/>
    <property type="evidence" value="ECO:0007669"/>
    <property type="project" value="UniProtKB-KW"/>
</dbReference>
<evidence type="ECO:0000256" key="3">
    <source>
        <dbReference type="ARBA" id="ARBA00022801"/>
    </source>
</evidence>
<dbReference type="SUPFAM" id="SSF56281">
    <property type="entry name" value="Metallo-hydrolase/oxidoreductase"/>
    <property type="match status" value="1"/>
</dbReference>
<feature type="domain" description="Metallo-beta-lactamase" evidence="8">
    <location>
        <begin position="61"/>
        <end position="263"/>
    </location>
</feature>
<gene>
    <name evidence="9" type="ORF">BK138_30145</name>
</gene>
<dbReference type="STRING" id="297318.BK138_30145"/>
<dbReference type="Pfam" id="PF00753">
    <property type="entry name" value="Lactamase_B"/>
    <property type="match status" value="1"/>
</dbReference>